<dbReference type="PROSITE" id="PS00455">
    <property type="entry name" value="AMP_BINDING"/>
    <property type="match status" value="1"/>
</dbReference>
<dbReference type="Gene3D" id="3.40.50.12780">
    <property type="entry name" value="N-terminal domain of ligase-like"/>
    <property type="match status" value="1"/>
</dbReference>
<reference evidence="5" key="1">
    <citation type="submission" date="2019-08" db="EMBL/GenBank/DDBJ databases">
        <title>Comparative genome analysis confer to the adaptation heavy metal polluted environment.</title>
        <authorList>
            <person name="Li Y."/>
        </authorList>
    </citation>
    <scope>NUCLEOTIDE SEQUENCE [LARGE SCALE GENOMIC DNA]</scope>
    <source>
        <strain evidence="5">P1</strain>
    </source>
</reference>
<gene>
    <name evidence="5" type="ORF">DEO27_021630</name>
</gene>
<evidence type="ECO:0000313" key="5">
    <source>
        <dbReference type="EMBL" id="QEM12506.1"/>
    </source>
</evidence>
<dbReference type="PROSITE" id="PS50075">
    <property type="entry name" value="CARRIER"/>
    <property type="match status" value="2"/>
</dbReference>
<dbReference type="SUPFAM" id="SSF52777">
    <property type="entry name" value="CoA-dependent acyltransferases"/>
    <property type="match status" value="2"/>
</dbReference>
<name>A0A5C1I3V2_9SPHI</name>
<accession>A0A5C1I3V2</accession>
<dbReference type="InterPro" id="IPR020806">
    <property type="entry name" value="PKS_PP-bd"/>
</dbReference>
<feature type="domain" description="Carrier" evidence="4">
    <location>
        <begin position="354"/>
        <end position="431"/>
    </location>
</feature>
<dbReference type="InterPro" id="IPR010071">
    <property type="entry name" value="AA_adenyl_dom"/>
</dbReference>
<dbReference type="Gene3D" id="2.30.38.10">
    <property type="entry name" value="Luciferase, Domain 3"/>
    <property type="match status" value="1"/>
</dbReference>
<dbReference type="GO" id="GO:0003824">
    <property type="term" value="F:catalytic activity"/>
    <property type="evidence" value="ECO:0007669"/>
    <property type="project" value="InterPro"/>
</dbReference>
<dbReference type="FunFam" id="3.30.300.30:FF:000010">
    <property type="entry name" value="Enterobactin synthetase component F"/>
    <property type="match status" value="1"/>
</dbReference>
<dbReference type="InterPro" id="IPR001242">
    <property type="entry name" value="Condensation_dom"/>
</dbReference>
<dbReference type="InterPro" id="IPR023213">
    <property type="entry name" value="CAT-like_dom_sf"/>
</dbReference>
<dbReference type="Pfam" id="PF00668">
    <property type="entry name" value="Condensation"/>
    <property type="match status" value="1"/>
</dbReference>
<evidence type="ECO:0000313" key="6">
    <source>
        <dbReference type="Proteomes" id="UP000251402"/>
    </source>
</evidence>
<dbReference type="GO" id="GO:0043041">
    <property type="term" value="P:amino acid activation for nonribosomal peptide biosynthetic process"/>
    <property type="evidence" value="ECO:0007669"/>
    <property type="project" value="TreeGrafter"/>
</dbReference>
<dbReference type="Gene3D" id="3.30.559.30">
    <property type="entry name" value="Nonribosomal peptide synthetase, condensation domain"/>
    <property type="match status" value="1"/>
</dbReference>
<dbReference type="InterPro" id="IPR020845">
    <property type="entry name" value="AMP-binding_CS"/>
</dbReference>
<feature type="domain" description="Carrier" evidence="4">
    <location>
        <begin position="1386"/>
        <end position="1463"/>
    </location>
</feature>
<comment type="cofactor">
    <cofactor evidence="1">
        <name>pantetheine 4'-phosphate</name>
        <dbReference type="ChEBI" id="CHEBI:47942"/>
    </cofactor>
</comment>
<protein>
    <submittedName>
        <fullName evidence="5">Amino acid adenylation domain-containing protein</fullName>
    </submittedName>
</protein>
<dbReference type="InterPro" id="IPR000873">
    <property type="entry name" value="AMP-dep_synth/lig_dom"/>
</dbReference>
<dbReference type="Pfam" id="PF00550">
    <property type="entry name" value="PP-binding"/>
    <property type="match status" value="2"/>
</dbReference>
<dbReference type="InterPro" id="IPR042099">
    <property type="entry name" value="ANL_N_sf"/>
</dbReference>
<keyword evidence="6" id="KW-1185">Reference proteome</keyword>
<dbReference type="GO" id="GO:0031177">
    <property type="term" value="F:phosphopantetheine binding"/>
    <property type="evidence" value="ECO:0007669"/>
    <property type="project" value="InterPro"/>
</dbReference>
<dbReference type="OrthoDB" id="4317020at2"/>
<dbReference type="GO" id="GO:0005737">
    <property type="term" value="C:cytoplasm"/>
    <property type="evidence" value="ECO:0007669"/>
    <property type="project" value="TreeGrafter"/>
</dbReference>
<dbReference type="Gene3D" id="3.30.300.30">
    <property type="match status" value="2"/>
</dbReference>
<dbReference type="Proteomes" id="UP000251402">
    <property type="component" value="Chromosome"/>
</dbReference>
<dbReference type="SMART" id="SM00823">
    <property type="entry name" value="PKS_PP"/>
    <property type="match status" value="2"/>
</dbReference>
<dbReference type="NCBIfam" id="TIGR01733">
    <property type="entry name" value="AA-adenyl-dom"/>
    <property type="match status" value="1"/>
</dbReference>
<dbReference type="Gene3D" id="3.30.559.10">
    <property type="entry name" value="Chloramphenicol acetyltransferase-like domain"/>
    <property type="match status" value="1"/>
</dbReference>
<organism evidence="5 6">
    <name type="scientific">Mucilaginibacter rubeus</name>
    <dbReference type="NCBI Taxonomy" id="2027860"/>
    <lineage>
        <taxon>Bacteria</taxon>
        <taxon>Pseudomonadati</taxon>
        <taxon>Bacteroidota</taxon>
        <taxon>Sphingobacteriia</taxon>
        <taxon>Sphingobacteriales</taxon>
        <taxon>Sphingobacteriaceae</taxon>
        <taxon>Mucilaginibacter</taxon>
    </lineage>
</organism>
<dbReference type="SUPFAM" id="SSF47336">
    <property type="entry name" value="ACP-like"/>
    <property type="match status" value="2"/>
</dbReference>
<dbReference type="Pfam" id="PF00501">
    <property type="entry name" value="AMP-binding"/>
    <property type="match status" value="2"/>
</dbReference>
<dbReference type="KEGG" id="mrub:DEO27_021630"/>
<dbReference type="FunFam" id="3.40.50.980:FF:000001">
    <property type="entry name" value="Non-ribosomal peptide synthetase"/>
    <property type="match status" value="1"/>
</dbReference>
<sequence length="1484" mass="166365">MIEHHSVVNRLMWMQSAYPLTEKDVLLQKTPVVFDVSVWELFWWGLTGASLVVLQPGEEKEATVLQEVIGREQVSTMHFVPSMLSHFLQVQAEEEESKKEEHKLRSLRQVFTSGEALQYGHAEQFGKQIGNLYGTRLINLYGPTEATVDVSYYECDYSKGVPQSIPIGKPIDNIRLYILDQYGNICPIGVAGELCIAGVGVARGYLNNAELTEKKFRQEGNVVGERLYHTGDLARWQDDGNIEYLGRIDSQVKLRGLRIELEEIQVHLSNHAGVTDSVVMVKEQSGDQVLVAYYVAPEEIGAEELRKHLGSKVPEYMVPGYFVQLTAWPVTMNGKLNRKALPAPEISRSGDYAEAETETEQMLVSLWGEVLKLDAGVIGIHQSFFELGGNSLRAMTMISKIVKRLQVKLSLQQAFIHDTIHTLAKVIDNTDKTSYVAIERAPEKPYYATTPVQKSLYFLNEYDTEFLAYNMPRVVKMEGSLDKAKLIKVIETLIARHEVFRTGFVLIDKEPVQIVHKDIKFEVQIFKANSYEETQQFLIGMIKPFDLTKPPLIRAGLVEVNENEHYLMVDIHHIVFDGISSGIMIRDFANLYNEEALPELRLQYKDFADWQNSLDQQLVKEKQRNFWKNEFSGGIPVLNLPTDYNRPLIRSHEGKTVDFNLSPDETKTVKALAEKQGTTLFMVLLSAYYILLSKITGQDDIVVGTTTGGRNHDDLQQMLGMFLSSLPLRNKPQASLQYNEFLKKVKKQTLECFENQGFDFSMTLDFGDVQRDMSQNALFNVVFMLHNFEPAPVSIPGLNFTTINWENVSSKFDLTLTAKEIGDVITLNFEYCTKLFKEDTIDRYAAWYKNIITQITSKHDIRIAGITLASEAEELQIVNNFNTQQPLVNDFDNVVNRFDLQVEKTPAAIALQFGVQSLTYKVLQERANKLANYLLANTSASKNNIVALYLNRSAEMVIAMLAVLKSGSAFVCIDPEKCPADRLRFILKECDAKTMIINSAFDATAHAGVNIINLASATEFEHMSVANPEKNISLDDLAYVIFTSGSTGVPKGVMISHSALADYTGTFSEYFEVGPHDRVIQMSAFTFDTSIEEIFPALTNGACVVMLIENNFSIGDLAELIRDEQATILSTTPLILNELNRKATYLKGLRAIISGGDVLKPAYISNLMDVCPVYNTYGPSETTVCVTYHKISNPDDAQVIGKPIRNKQVLILDEYNNLVPVGLQGEICVSGEGLAIGYLQDELLTNQKFVQNPVTGNRMYKTGDVGKWREDGSIEFLGRKDKQIKIRGIRIEPGEIETSLALHKDITDVIVTAKQYKQDNYLIAYYVAGAEIPAEDLKAHLTTSLPDYMIPSFFIHLNAVQRNASGKIDTHALPDPEFATLHVYKGPETLTEAVLVKIWAGLLGINEGEIGVETSFFHIGGHSLNAMSFVTEAFEALDVKVPLKDFFIKPTIRATAAYIDIQKSFVSSEYLLTADLAPIEATLN</sequence>
<dbReference type="InterPro" id="IPR036736">
    <property type="entry name" value="ACP-like_sf"/>
</dbReference>
<dbReference type="Gene3D" id="1.10.1200.10">
    <property type="entry name" value="ACP-like"/>
    <property type="match status" value="2"/>
</dbReference>
<dbReference type="InterPro" id="IPR006162">
    <property type="entry name" value="Ppantetheine_attach_site"/>
</dbReference>
<dbReference type="PROSITE" id="PS00012">
    <property type="entry name" value="PHOSPHOPANTETHEINE"/>
    <property type="match status" value="1"/>
</dbReference>
<dbReference type="PANTHER" id="PTHR45527">
    <property type="entry name" value="NONRIBOSOMAL PEPTIDE SYNTHETASE"/>
    <property type="match status" value="1"/>
</dbReference>
<dbReference type="SUPFAM" id="SSF56801">
    <property type="entry name" value="Acetyl-CoA synthetase-like"/>
    <property type="match status" value="2"/>
</dbReference>
<evidence type="ECO:0000256" key="2">
    <source>
        <dbReference type="ARBA" id="ARBA00022450"/>
    </source>
</evidence>
<dbReference type="InterPro" id="IPR009081">
    <property type="entry name" value="PP-bd_ACP"/>
</dbReference>
<dbReference type="GO" id="GO:0044550">
    <property type="term" value="P:secondary metabolite biosynthetic process"/>
    <property type="evidence" value="ECO:0007669"/>
    <property type="project" value="TreeGrafter"/>
</dbReference>
<evidence type="ECO:0000256" key="3">
    <source>
        <dbReference type="ARBA" id="ARBA00022553"/>
    </source>
</evidence>
<dbReference type="Pfam" id="PF13193">
    <property type="entry name" value="AMP-binding_C"/>
    <property type="match status" value="2"/>
</dbReference>
<dbReference type="CDD" id="cd05930">
    <property type="entry name" value="A_NRPS"/>
    <property type="match status" value="2"/>
</dbReference>
<evidence type="ECO:0000256" key="1">
    <source>
        <dbReference type="ARBA" id="ARBA00001957"/>
    </source>
</evidence>
<evidence type="ECO:0000259" key="4">
    <source>
        <dbReference type="PROSITE" id="PS50075"/>
    </source>
</evidence>
<keyword evidence="2" id="KW-0596">Phosphopantetheine</keyword>
<proteinExistence type="predicted"/>
<keyword evidence="3" id="KW-0597">Phosphoprotein</keyword>
<dbReference type="EMBL" id="CP043450">
    <property type="protein sequence ID" value="QEM12506.1"/>
    <property type="molecule type" value="Genomic_DNA"/>
</dbReference>
<dbReference type="FunFam" id="3.40.50.980:FF:000002">
    <property type="entry name" value="Enterobactin synthetase component F"/>
    <property type="match status" value="1"/>
</dbReference>
<dbReference type="InterPro" id="IPR045851">
    <property type="entry name" value="AMP-bd_C_sf"/>
</dbReference>
<dbReference type="CDD" id="cd19531">
    <property type="entry name" value="LCL_NRPS-like"/>
    <property type="match status" value="1"/>
</dbReference>
<dbReference type="Gene3D" id="3.40.50.980">
    <property type="match status" value="2"/>
</dbReference>
<dbReference type="PANTHER" id="PTHR45527:SF1">
    <property type="entry name" value="FATTY ACID SYNTHASE"/>
    <property type="match status" value="1"/>
</dbReference>
<dbReference type="InterPro" id="IPR025110">
    <property type="entry name" value="AMP-bd_C"/>
</dbReference>